<evidence type="ECO:0000313" key="1">
    <source>
        <dbReference type="EMBL" id="CEG42722.1"/>
    </source>
</evidence>
<protein>
    <submittedName>
        <fullName evidence="1">Uncharacterized protein</fullName>
    </submittedName>
</protein>
<dbReference type="EMBL" id="CCYD01000645">
    <property type="protein sequence ID" value="CEG42722.1"/>
    <property type="molecule type" value="Genomic_DNA"/>
</dbReference>
<sequence length="49" mass="5856">MQHGPVAEPEDEDLRAPKRRWAVRMKEVLAAQQLQVELPRRVFTQIFRK</sequence>
<dbReference type="AlphaFoldDB" id="A0A0P1AMX9"/>
<reference evidence="2" key="1">
    <citation type="submission" date="2014-09" db="EMBL/GenBank/DDBJ databases">
        <authorList>
            <person name="Sharma Rahul"/>
            <person name="Thines Marco"/>
        </authorList>
    </citation>
    <scope>NUCLEOTIDE SEQUENCE [LARGE SCALE GENOMIC DNA]</scope>
</reference>
<evidence type="ECO:0000313" key="2">
    <source>
        <dbReference type="Proteomes" id="UP000054928"/>
    </source>
</evidence>
<organism evidence="1 2">
    <name type="scientific">Plasmopara halstedii</name>
    <name type="common">Downy mildew of sunflower</name>
    <dbReference type="NCBI Taxonomy" id="4781"/>
    <lineage>
        <taxon>Eukaryota</taxon>
        <taxon>Sar</taxon>
        <taxon>Stramenopiles</taxon>
        <taxon>Oomycota</taxon>
        <taxon>Peronosporomycetes</taxon>
        <taxon>Peronosporales</taxon>
        <taxon>Peronosporaceae</taxon>
        <taxon>Plasmopara</taxon>
    </lineage>
</organism>
<proteinExistence type="predicted"/>
<accession>A0A0P1AMX9</accession>
<dbReference type="GeneID" id="36408029"/>
<dbReference type="RefSeq" id="XP_024579091.1">
    <property type="nucleotide sequence ID" value="XM_024728633.1"/>
</dbReference>
<name>A0A0P1AMX9_PLAHL</name>
<dbReference type="Proteomes" id="UP000054928">
    <property type="component" value="Unassembled WGS sequence"/>
</dbReference>
<keyword evidence="2" id="KW-1185">Reference proteome</keyword>